<keyword evidence="11" id="KW-0472">Membrane</keyword>
<evidence type="ECO:0000256" key="12">
    <source>
        <dbReference type="ARBA" id="ARBA00037530"/>
    </source>
</evidence>
<evidence type="ECO:0000256" key="5">
    <source>
        <dbReference type="ARBA" id="ARBA00022519"/>
    </source>
</evidence>
<dbReference type="AlphaFoldDB" id="A0A1H0FB98"/>
<keyword evidence="20" id="KW-1185">Reference proteome</keyword>
<comment type="function">
    <text evidence="12">Part of the ABC transporter complex GsiABCD involved in glutathione import. Responsible for energy coupling to the transport system.</text>
</comment>
<accession>A0A1H0FB98</accession>
<evidence type="ECO:0000256" key="9">
    <source>
        <dbReference type="ARBA" id="ARBA00022840"/>
    </source>
</evidence>
<dbReference type="InterPro" id="IPR003439">
    <property type="entry name" value="ABC_transporter-like_ATP-bd"/>
</dbReference>
<evidence type="ECO:0000256" key="8">
    <source>
        <dbReference type="ARBA" id="ARBA00022801"/>
    </source>
</evidence>
<comment type="similarity">
    <text evidence="13">Belongs to the ABC transporter superfamily. Glutathione importer (TC 3.A.1.5.11) family.</text>
</comment>
<evidence type="ECO:0000256" key="4">
    <source>
        <dbReference type="ARBA" id="ARBA00022475"/>
    </source>
</evidence>
<dbReference type="GO" id="GO:0005886">
    <property type="term" value="C:plasma membrane"/>
    <property type="evidence" value="ECO:0007669"/>
    <property type="project" value="UniProtKB-SubCell"/>
</dbReference>
<dbReference type="PANTHER" id="PTHR43776">
    <property type="entry name" value="TRANSPORT ATP-BINDING PROTEIN"/>
    <property type="match status" value="1"/>
</dbReference>
<dbReference type="GO" id="GO:0005524">
    <property type="term" value="F:ATP binding"/>
    <property type="evidence" value="ECO:0007669"/>
    <property type="project" value="UniProtKB-KW"/>
</dbReference>
<dbReference type="Proteomes" id="UP000198793">
    <property type="component" value="Unassembled WGS sequence"/>
</dbReference>
<dbReference type="Pfam" id="PF00005">
    <property type="entry name" value="ABC_tran"/>
    <property type="match status" value="1"/>
</dbReference>
<dbReference type="InterPro" id="IPR003593">
    <property type="entry name" value="AAA+_ATPase"/>
</dbReference>
<dbReference type="EC" id="7.4.2.10" evidence="14"/>
<organism evidence="19 20">
    <name type="scientific">Aureimonas jatrophae</name>
    <dbReference type="NCBI Taxonomy" id="1166073"/>
    <lineage>
        <taxon>Bacteria</taxon>
        <taxon>Pseudomonadati</taxon>
        <taxon>Pseudomonadota</taxon>
        <taxon>Alphaproteobacteria</taxon>
        <taxon>Hyphomicrobiales</taxon>
        <taxon>Aurantimonadaceae</taxon>
        <taxon>Aureimonas</taxon>
    </lineage>
</organism>
<evidence type="ECO:0000259" key="18">
    <source>
        <dbReference type="PROSITE" id="PS50893"/>
    </source>
</evidence>
<dbReference type="InterPro" id="IPR017871">
    <property type="entry name" value="ABC_transporter-like_CS"/>
</dbReference>
<reference evidence="19 20" key="1">
    <citation type="submission" date="2016-10" db="EMBL/GenBank/DDBJ databases">
        <authorList>
            <person name="de Groot N.N."/>
        </authorList>
    </citation>
    <scope>NUCLEOTIDE SEQUENCE [LARGE SCALE GENOMIC DNA]</scope>
    <source>
        <strain evidence="20">L7-484,KACC 16230,DSM 25025</strain>
    </source>
</reference>
<dbReference type="GO" id="GO:0055085">
    <property type="term" value="P:transmembrane transport"/>
    <property type="evidence" value="ECO:0007669"/>
    <property type="project" value="UniProtKB-ARBA"/>
</dbReference>
<keyword evidence="4" id="KW-1003">Cell membrane</keyword>
<protein>
    <recommendedName>
        <fullName evidence="15">Glutathione import ATP-binding protein GsiA</fullName>
        <ecNumber evidence="14">7.4.2.10</ecNumber>
    </recommendedName>
</protein>
<dbReference type="Gene3D" id="3.40.50.300">
    <property type="entry name" value="P-loop containing nucleotide triphosphate hydrolases"/>
    <property type="match status" value="1"/>
</dbReference>
<gene>
    <name evidence="19" type="ORF">SAMN05192530_102435</name>
</gene>
<name>A0A1H0FB98_9HYPH</name>
<keyword evidence="6" id="KW-0677">Repeat</keyword>
<dbReference type="STRING" id="1166073.SAMN05192530_102435"/>
<evidence type="ECO:0000256" key="7">
    <source>
        <dbReference type="ARBA" id="ARBA00022741"/>
    </source>
</evidence>
<dbReference type="GO" id="GO:0016887">
    <property type="term" value="F:ATP hydrolysis activity"/>
    <property type="evidence" value="ECO:0007669"/>
    <property type="project" value="InterPro"/>
</dbReference>
<evidence type="ECO:0000256" key="15">
    <source>
        <dbReference type="ARBA" id="ARBA00041187"/>
    </source>
</evidence>
<dbReference type="PROSITE" id="PS50893">
    <property type="entry name" value="ABC_TRANSPORTER_2"/>
    <property type="match status" value="1"/>
</dbReference>
<dbReference type="SMART" id="SM00382">
    <property type="entry name" value="AAA"/>
    <property type="match status" value="1"/>
</dbReference>
<keyword evidence="9 19" id="KW-0067">ATP-binding</keyword>
<evidence type="ECO:0000256" key="13">
    <source>
        <dbReference type="ARBA" id="ARBA00038416"/>
    </source>
</evidence>
<evidence type="ECO:0000256" key="11">
    <source>
        <dbReference type="ARBA" id="ARBA00023136"/>
    </source>
</evidence>
<dbReference type="SUPFAM" id="SSF52540">
    <property type="entry name" value="P-loop containing nucleoside triphosphate hydrolases"/>
    <property type="match status" value="1"/>
</dbReference>
<dbReference type="CDD" id="cd03257">
    <property type="entry name" value="ABC_NikE_OppD_transporters"/>
    <property type="match status" value="1"/>
</dbReference>
<evidence type="ECO:0000313" key="20">
    <source>
        <dbReference type="Proteomes" id="UP000198793"/>
    </source>
</evidence>
<keyword evidence="8" id="KW-0378">Hydrolase</keyword>
<feature type="region of interest" description="Disordered" evidence="17">
    <location>
        <begin position="325"/>
        <end position="353"/>
    </location>
</feature>
<dbReference type="Pfam" id="PF08352">
    <property type="entry name" value="oligo_HPY"/>
    <property type="match status" value="1"/>
</dbReference>
<dbReference type="FunFam" id="3.40.50.300:FF:000016">
    <property type="entry name" value="Oligopeptide ABC transporter ATP-binding component"/>
    <property type="match status" value="1"/>
</dbReference>
<comment type="subunit">
    <text evidence="2">The complex is composed of two ATP-binding proteins (GsiA), two transmembrane proteins (GsiC and GsiD) and a solute-binding protein (GsiB).</text>
</comment>
<dbReference type="InterPro" id="IPR050319">
    <property type="entry name" value="ABC_transp_ATP-bind"/>
</dbReference>
<evidence type="ECO:0000313" key="19">
    <source>
        <dbReference type="EMBL" id="SDN91739.1"/>
    </source>
</evidence>
<evidence type="ECO:0000256" key="17">
    <source>
        <dbReference type="SAM" id="MobiDB-lite"/>
    </source>
</evidence>
<evidence type="ECO:0000256" key="1">
    <source>
        <dbReference type="ARBA" id="ARBA00004417"/>
    </source>
</evidence>
<dbReference type="PROSITE" id="PS00211">
    <property type="entry name" value="ABC_TRANSPORTER_1"/>
    <property type="match status" value="1"/>
</dbReference>
<evidence type="ECO:0000256" key="16">
    <source>
        <dbReference type="ARBA" id="ARBA00047640"/>
    </source>
</evidence>
<keyword evidence="5" id="KW-0997">Cell inner membrane</keyword>
<proteinExistence type="inferred from homology"/>
<evidence type="ECO:0000256" key="3">
    <source>
        <dbReference type="ARBA" id="ARBA00022448"/>
    </source>
</evidence>
<comment type="catalytic activity">
    <reaction evidence="16">
        <text>glutathione(out) + ATP + H2O = glutathione(in) + ADP + phosphate + H(+)</text>
        <dbReference type="Rhea" id="RHEA:29791"/>
        <dbReference type="ChEBI" id="CHEBI:15377"/>
        <dbReference type="ChEBI" id="CHEBI:15378"/>
        <dbReference type="ChEBI" id="CHEBI:30616"/>
        <dbReference type="ChEBI" id="CHEBI:43474"/>
        <dbReference type="ChEBI" id="CHEBI:57925"/>
        <dbReference type="ChEBI" id="CHEBI:456216"/>
        <dbReference type="EC" id="7.4.2.10"/>
    </reaction>
</comment>
<dbReference type="PANTHER" id="PTHR43776:SF15">
    <property type="entry name" value="GLUTATHIONE IMPORT ATP-BINDING PROTEIN GSIA"/>
    <property type="match status" value="1"/>
</dbReference>
<keyword evidence="10" id="KW-1278">Translocase</keyword>
<keyword evidence="7" id="KW-0547">Nucleotide-binding</keyword>
<evidence type="ECO:0000256" key="10">
    <source>
        <dbReference type="ARBA" id="ARBA00022967"/>
    </source>
</evidence>
<evidence type="ECO:0000256" key="2">
    <source>
        <dbReference type="ARBA" id="ARBA00011469"/>
    </source>
</evidence>
<comment type="subcellular location">
    <subcellularLocation>
        <location evidence="1">Cell inner membrane</location>
        <topology evidence="1">Peripheral membrane protein</topology>
    </subcellularLocation>
</comment>
<dbReference type="InterPro" id="IPR013563">
    <property type="entry name" value="Oligopep_ABC_C"/>
</dbReference>
<keyword evidence="3" id="KW-0813">Transport</keyword>
<dbReference type="GO" id="GO:0015833">
    <property type="term" value="P:peptide transport"/>
    <property type="evidence" value="ECO:0007669"/>
    <property type="project" value="InterPro"/>
</dbReference>
<dbReference type="InterPro" id="IPR027417">
    <property type="entry name" value="P-loop_NTPase"/>
</dbReference>
<dbReference type="NCBIfam" id="TIGR01727">
    <property type="entry name" value="oligo_HPY"/>
    <property type="match status" value="1"/>
</dbReference>
<feature type="domain" description="ABC transporter" evidence="18">
    <location>
        <begin position="8"/>
        <end position="259"/>
    </location>
</feature>
<evidence type="ECO:0000256" key="6">
    <source>
        <dbReference type="ARBA" id="ARBA00022737"/>
    </source>
</evidence>
<sequence length="353" mass="37375">MSQPDIILEADDVVVRFPGPGAGLLGLQRRSVQAVNGVSLQVRRGETIGIVGESGSGKSTLGRALLGLEPISGGHVLLDGLAVSDGRRADLRMLRRRTAMVFQDPANSLNPRLTVGETLAEVLRVHGKAPRGGTAPRIAELLAMVGLDPALAGRRPAALSGGQCQRVGIARALAVEPSLVVADECVAALDVSIQGQVINLFLDLKERIGLTLIFIAHDLAIVRRLCDRVAVMYLGRIVEEGPTESVFREPRHPYTAALIASIPEIDPDIALPLAPMGGEPPSPLAPPPGCPFHPRCPYAEDRCRTGPAPALRRVDDHGWACILEPGTLPAPVREPPTSPPLTTREAFPCPDPA</sequence>
<dbReference type="OrthoDB" id="8456289at2"/>
<evidence type="ECO:0000256" key="14">
    <source>
        <dbReference type="ARBA" id="ARBA00039050"/>
    </source>
</evidence>
<dbReference type="EMBL" id="FNIT01000002">
    <property type="protein sequence ID" value="SDN91739.1"/>
    <property type="molecule type" value="Genomic_DNA"/>
</dbReference>